<evidence type="ECO:0000256" key="2">
    <source>
        <dbReference type="PROSITE-ProRule" id="PRU00335"/>
    </source>
</evidence>
<dbReference type="PROSITE" id="PS50977">
    <property type="entry name" value="HTH_TETR_2"/>
    <property type="match status" value="1"/>
</dbReference>
<feature type="domain" description="HTH tetR-type" evidence="3">
    <location>
        <begin position="49"/>
        <end position="109"/>
    </location>
</feature>
<keyword evidence="5" id="KW-1185">Reference proteome</keyword>
<dbReference type="PANTHER" id="PTHR30328">
    <property type="entry name" value="TRANSCRIPTIONAL REPRESSOR"/>
    <property type="match status" value="1"/>
</dbReference>
<dbReference type="PANTHER" id="PTHR30328:SF54">
    <property type="entry name" value="HTH-TYPE TRANSCRIPTIONAL REPRESSOR SCO4008"/>
    <property type="match status" value="1"/>
</dbReference>
<evidence type="ECO:0000313" key="5">
    <source>
        <dbReference type="Proteomes" id="UP001645859"/>
    </source>
</evidence>
<gene>
    <name evidence="4" type="ORF">D3230_06220</name>
</gene>
<dbReference type="EMBL" id="QYAC01000003">
    <property type="protein sequence ID" value="MBL3678890.1"/>
    <property type="molecule type" value="Genomic_DNA"/>
</dbReference>
<name>A0ABS1SEK1_9MICO</name>
<dbReference type="InterPro" id="IPR009057">
    <property type="entry name" value="Homeodomain-like_sf"/>
</dbReference>
<dbReference type="Pfam" id="PF00440">
    <property type="entry name" value="TetR_N"/>
    <property type="match status" value="1"/>
</dbReference>
<sequence>MRWRSGGSEIGRRSSHDQQVTTNQLVLQLTGWLRDLRANSTMEGMADPEATKRTLLDAGRAEFARHGLAGARTDRIAATAGVNKQRIYAYFGSKEGMFQAVLSDALNALLGLVPFPQGDLTAAEFLSKYVAAVGAYHRDHAELLRLLQWEALELGADGVEDPERTLFYREKVSAFAKGVGVPEAEAATLLFGAIGLAAWPNMVPQLGALMLGEEEASSRVRTAEWATLAAAQLAPA</sequence>
<organism evidence="4 5">
    <name type="scientific">Leucobacter chromiireducens subsp. solipictus</name>
    <dbReference type="NCBI Taxonomy" id="398235"/>
    <lineage>
        <taxon>Bacteria</taxon>
        <taxon>Bacillati</taxon>
        <taxon>Actinomycetota</taxon>
        <taxon>Actinomycetes</taxon>
        <taxon>Micrococcales</taxon>
        <taxon>Microbacteriaceae</taxon>
        <taxon>Leucobacter</taxon>
    </lineage>
</organism>
<dbReference type="InterPro" id="IPR041467">
    <property type="entry name" value="Sco4008_C"/>
</dbReference>
<dbReference type="InterPro" id="IPR036271">
    <property type="entry name" value="Tet_transcr_reg_TetR-rel_C_sf"/>
</dbReference>
<evidence type="ECO:0000256" key="1">
    <source>
        <dbReference type="ARBA" id="ARBA00023125"/>
    </source>
</evidence>
<dbReference type="SUPFAM" id="SSF48498">
    <property type="entry name" value="Tetracyclin repressor-like, C-terminal domain"/>
    <property type="match status" value="1"/>
</dbReference>
<evidence type="ECO:0000313" key="4">
    <source>
        <dbReference type="EMBL" id="MBL3678890.1"/>
    </source>
</evidence>
<reference evidence="4 5" key="1">
    <citation type="submission" date="2018-09" db="EMBL/GenBank/DDBJ databases">
        <title>Comparative genomics of Leucobacter spp.</title>
        <authorList>
            <person name="Reis A.C."/>
            <person name="Kolvenbach B.A."/>
            <person name="Corvini P.F.X."/>
            <person name="Nunes O.C."/>
        </authorList>
    </citation>
    <scope>NUCLEOTIDE SEQUENCE [LARGE SCALE GENOMIC DNA]</scope>
    <source>
        <strain evidence="4 5">TAN 31504</strain>
    </source>
</reference>
<comment type="caution">
    <text evidence="4">The sequence shown here is derived from an EMBL/GenBank/DDBJ whole genome shotgun (WGS) entry which is preliminary data.</text>
</comment>
<keyword evidence="1 2" id="KW-0238">DNA-binding</keyword>
<dbReference type="SUPFAM" id="SSF46689">
    <property type="entry name" value="Homeodomain-like"/>
    <property type="match status" value="1"/>
</dbReference>
<evidence type="ECO:0000259" key="3">
    <source>
        <dbReference type="PROSITE" id="PS50977"/>
    </source>
</evidence>
<dbReference type="PRINTS" id="PR00455">
    <property type="entry name" value="HTHTETR"/>
</dbReference>
<proteinExistence type="predicted"/>
<feature type="DNA-binding region" description="H-T-H motif" evidence="2">
    <location>
        <begin position="72"/>
        <end position="91"/>
    </location>
</feature>
<accession>A0ABS1SEK1</accession>
<dbReference type="Gene3D" id="1.10.357.10">
    <property type="entry name" value="Tetracycline Repressor, domain 2"/>
    <property type="match status" value="1"/>
</dbReference>
<dbReference type="Proteomes" id="UP001645859">
    <property type="component" value="Unassembled WGS sequence"/>
</dbReference>
<dbReference type="Pfam" id="PF17926">
    <property type="entry name" value="TetR_C_21"/>
    <property type="match status" value="1"/>
</dbReference>
<dbReference type="InterPro" id="IPR050109">
    <property type="entry name" value="HTH-type_TetR-like_transc_reg"/>
</dbReference>
<protein>
    <submittedName>
        <fullName evidence="4">TetR family transcriptional regulator</fullName>
    </submittedName>
</protein>
<dbReference type="InterPro" id="IPR001647">
    <property type="entry name" value="HTH_TetR"/>
</dbReference>